<proteinExistence type="inferred from homology"/>
<comment type="catalytic activity">
    <reaction evidence="1">
        <text>Cleavage of peptide bonds with very broad specificity.</text>
        <dbReference type="EC" id="3.4.25.1"/>
    </reaction>
</comment>
<dbReference type="PRINTS" id="PR00141">
    <property type="entry name" value="PROTEASOME"/>
</dbReference>
<accession>A0ABQ5JYY1</accession>
<evidence type="ECO:0000256" key="4">
    <source>
        <dbReference type="ARBA" id="ARBA00022698"/>
    </source>
</evidence>
<keyword evidence="6 8" id="KW-0647">Proteasome</keyword>
<dbReference type="InterPro" id="IPR016050">
    <property type="entry name" value="Proteasome_bsu_CS"/>
</dbReference>
<evidence type="ECO:0000256" key="5">
    <source>
        <dbReference type="ARBA" id="ARBA00022801"/>
    </source>
</evidence>
<sequence>MYTLEKKLLEEPKKTSFTYSERNAHLLASSKDLKKTFLKTGTTIVGMIFKDGVVLAADTRSTVDKIVADKNCEKLHFISENIYCAGAGVAADTEHITEMVSSRLSLHSLRSGEHPRVVSAMTMLKDHLFKHMGYLTAALILGGVDATGPHLYSVWPHGSVDCLPYLTMGSGSVAAMSFLEARYEDGLEEEAAIGLIGDAIEAGILNDLGSGSNVDIVVIKKDGTRMMRNVRKTGTISGDDE</sequence>
<dbReference type="Gene3D" id="3.60.20.10">
    <property type="entry name" value="Glutamine Phosphoribosylpyrophosphate, subunit 1, domain 1"/>
    <property type="match status" value="1"/>
</dbReference>
<dbReference type="GO" id="GO:0000502">
    <property type="term" value="C:proteasome complex"/>
    <property type="evidence" value="ECO:0007669"/>
    <property type="project" value="UniProtKB-KW"/>
</dbReference>
<keyword evidence="3" id="KW-0645">Protease</keyword>
<evidence type="ECO:0000256" key="1">
    <source>
        <dbReference type="ARBA" id="ARBA00001198"/>
    </source>
</evidence>
<evidence type="ECO:0000256" key="7">
    <source>
        <dbReference type="ARBA" id="ARBA00023242"/>
    </source>
</evidence>
<dbReference type="Pfam" id="PF00227">
    <property type="entry name" value="Proteasome"/>
    <property type="match status" value="1"/>
</dbReference>
<evidence type="ECO:0000256" key="3">
    <source>
        <dbReference type="ARBA" id="ARBA00022670"/>
    </source>
</evidence>
<name>A0ABQ5JYY1_9EUKA</name>
<dbReference type="PROSITE" id="PS00854">
    <property type="entry name" value="PROTEASOME_BETA_1"/>
    <property type="match status" value="1"/>
</dbReference>
<dbReference type="InterPro" id="IPR029055">
    <property type="entry name" value="Ntn_hydrolases_N"/>
</dbReference>
<dbReference type="PANTHER" id="PTHR32194:SF4">
    <property type="entry name" value="PROTEASOME SUBUNIT BETA TYPE-7"/>
    <property type="match status" value="1"/>
</dbReference>
<evidence type="ECO:0000256" key="8">
    <source>
        <dbReference type="RuleBase" id="RU004203"/>
    </source>
</evidence>
<dbReference type="EMBL" id="BQXS01012435">
    <property type="protein sequence ID" value="GKT22956.1"/>
    <property type="molecule type" value="Genomic_DNA"/>
</dbReference>
<dbReference type="PANTHER" id="PTHR32194">
    <property type="entry name" value="METALLOPROTEASE TLDD"/>
    <property type="match status" value="1"/>
</dbReference>
<gene>
    <name evidence="9" type="ORF">ADUPG1_012277</name>
</gene>
<organism evidence="9 10">
    <name type="scientific">Aduncisulcus paluster</name>
    <dbReference type="NCBI Taxonomy" id="2918883"/>
    <lineage>
        <taxon>Eukaryota</taxon>
        <taxon>Metamonada</taxon>
        <taxon>Carpediemonas-like organisms</taxon>
        <taxon>Aduncisulcus</taxon>
    </lineage>
</organism>
<dbReference type="Proteomes" id="UP001057375">
    <property type="component" value="Unassembled WGS sequence"/>
</dbReference>
<evidence type="ECO:0000313" key="9">
    <source>
        <dbReference type="EMBL" id="GKT22956.1"/>
    </source>
</evidence>
<keyword evidence="4" id="KW-0888">Threonine protease</keyword>
<dbReference type="InterPro" id="IPR023333">
    <property type="entry name" value="Proteasome_suB-type"/>
</dbReference>
<evidence type="ECO:0000256" key="6">
    <source>
        <dbReference type="ARBA" id="ARBA00022942"/>
    </source>
</evidence>
<evidence type="ECO:0000313" key="10">
    <source>
        <dbReference type="Proteomes" id="UP001057375"/>
    </source>
</evidence>
<dbReference type="SUPFAM" id="SSF56235">
    <property type="entry name" value="N-terminal nucleophile aminohydrolases (Ntn hydrolases)"/>
    <property type="match status" value="1"/>
</dbReference>
<evidence type="ECO:0000256" key="2">
    <source>
        <dbReference type="ARBA" id="ARBA00022490"/>
    </source>
</evidence>
<keyword evidence="5" id="KW-0378">Hydrolase</keyword>
<keyword evidence="7 8" id="KW-0539">Nucleus</keyword>
<comment type="subunit">
    <text evidence="8">Component of the proteasome complex.</text>
</comment>
<comment type="subcellular location">
    <subcellularLocation>
        <location evidence="8">Cytoplasm</location>
    </subcellularLocation>
    <subcellularLocation>
        <location evidence="8">Nucleus</location>
    </subcellularLocation>
</comment>
<dbReference type="CDD" id="cd03763">
    <property type="entry name" value="proteasome_beta_type_7"/>
    <property type="match status" value="1"/>
</dbReference>
<comment type="similarity">
    <text evidence="8">Belongs to the peptidase T1B family.</text>
</comment>
<reference evidence="9" key="1">
    <citation type="submission" date="2022-03" db="EMBL/GenBank/DDBJ databases">
        <title>Draft genome sequence of Aduncisulcus paluster, a free-living microaerophilic Fornicata.</title>
        <authorList>
            <person name="Yuyama I."/>
            <person name="Kume K."/>
            <person name="Tamura T."/>
            <person name="Inagaki Y."/>
            <person name="Hashimoto T."/>
        </authorList>
    </citation>
    <scope>NUCLEOTIDE SEQUENCE</scope>
    <source>
        <strain evidence="9">NY0171</strain>
    </source>
</reference>
<protein>
    <recommendedName>
        <fullName evidence="8">Proteasome subunit beta</fullName>
    </recommendedName>
</protein>
<dbReference type="PROSITE" id="PS51476">
    <property type="entry name" value="PROTEASOME_BETA_2"/>
    <property type="match status" value="1"/>
</dbReference>
<keyword evidence="10" id="KW-1185">Reference proteome</keyword>
<comment type="function">
    <text evidence="8">Component of the proteasome, a multicatalytic proteinase complex which is characterized by its ability to cleave peptides with Arg, Phe, Tyr, Leu, and Glu adjacent to the leaving group at neutral or slightly basic pH. The proteasome has an ATP-dependent proteolytic activity.</text>
</comment>
<keyword evidence="2 8" id="KW-0963">Cytoplasm</keyword>
<dbReference type="InterPro" id="IPR000243">
    <property type="entry name" value="Pept_T1A_subB"/>
</dbReference>
<dbReference type="InterPro" id="IPR001353">
    <property type="entry name" value="Proteasome_sua/b"/>
</dbReference>
<comment type="caution">
    <text evidence="9">The sequence shown here is derived from an EMBL/GenBank/DDBJ whole genome shotgun (WGS) entry which is preliminary data.</text>
</comment>